<sequence>MIVVACRPVPRQHPGTAWLDAAERARLERFHRPQDAAAFATGRILVRAVAAREAGVAQSLVEIGVRPRGHREEGRPWLRGLPGSFSISHSGGIVAVARWREGDVGIDVEDSVGSAVDALPGYLPSAEAPATGWSEAALHRDWVRREAVLKAVGVGLRASPEKLLLGPADGPPVVLRTAGGLPPAPRLHLHDLDLAGRPGALARVGGEQTPIDTVALHEIGPMFEPLRVRVLDPSEYPPRRRAR</sequence>
<evidence type="ECO:0008006" key="4">
    <source>
        <dbReference type="Google" id="ProtNLM"/>
    </source>
</evidence>
<evidence type="ECO:0000256" key="1">
    <source>
        <dbReference type="ARBA" id="ARBA00022679"/>
    </source>
</evidence>
<keyword evidence="1" id="KW-0808">Transferase</keyword>
<reference evidence="2 3" key="1">
    <citation type="submission" date="2018-02" db="EMBL/GenBank/DDBJ databases">
        <title>Bacteriophage NCPPB3778 and a type I-E CRISPR drive the evolution of the US Biological Select Agent, Rathayibacter toxicus.</title>
        <authorList>
            <person name="Davis E.W.II."/>
            <person name="Tabima J.F."/>
            <person name="Weisberg A.J."/>
            <person name="Lopes L.D."/>
            <person name="Wiseman M.S."/>
            <person name="Wiseman M.S."/>
            <person name="Pupko T."/>
            <person name="Belcher M.S."/>
            <person name="Sechler A.J."/>
            <person name="Tancos M.A."/>
            <person name="Schroeder B.K."/>
            <person name="Murray T.D."/>
            <person name="Luster D.G."/>
            <person name="Schneider W.L."/>
            <person name="Rogers E."/>
            <person name="Andreote F.D."/>
            <person name="Grunwald N.J."/>
            <person name="Putnam M.L."/>
            <person name="Chang J.H."/>
        </authorList>
    </citation>
    <scope>NUCLEOTIDE SEQUENCE [LARGE SCALE GENOMIC DNA]</scope>
    <source>
        <strain evidence="2 3">AY1I9</strain>
    </source>
</reference>
<dbReference type="SUPFAM" id="SSF56214">
    <property type="entry name" value="4'-phosphopantetheinyl transferase"/>
    <property type="match status" value="2"/>
</dbReference>
<dbReference type="PANTHER" id="PTHR12215:SF10">
    <property type="entry name" value="L-AMINOADIPATE-SEMIALDEHYDE DEHYDROGENASE-PHOSPHOPANTETHEINYL TRANSFERASE"/>
    <property type="match status" value="1"/>
</dbReference>
<dbReference type="InterPro" id="IPR037143">
    <property type="entry name" value="4-PPantetheinyl_Trfase_dom_sf"/>
</dbReference>
<protein>
    <recommendedName>
        <fullName evidence="4">4'-phosphopantetheinyl transferase domain-containing protein</fullName>
    </recommendedName>
</protein>
<evidence type="ECO:0000313" key="2">
    <source>
        <dbReference type="EMBL" id="PPF15168.1"/>
    </source>
</evidence>
<name>A0ABD6WAN1_RATRA</name>
<organism evidence="2 3">
    <name type="scientific">Rathayibacter rathayi</name>
    <name type="common">Corynebacterium rathayi</name>
    <dbReference type="NCBI Taxonomy" id="33887"/>
    <lineage>
        <taxon>Bacteria</taxon>
        <taxon>Bacillati</taxon>
        <taxon>Actinomycetota</taxon>
        <taxon>Actinomycetes</taxon>
        <taxon>Micrococcales</taxon>
        <taxon>Microbacteriaceae</taxon>
        <taxon>Rathayibacter</taxon>
    </lineage>
</organism>
<evidence type="ECO:0000313" key="3">
    <source>
        <dbReference type="Proteomes" id="UP000237881"/>
    </source>
</evidence>
<dbReference type="Proteomes" id="UP000237881">
    <property type="component" value="Unassembled WGS sequence"/>
</dbReference>
<comment type="caution">
    <text evidence="2">The sequence shown here is derived from an EMBL/GenBank/DDBJ whole genome shotgun (WGS) entry which is preliminary data.</text>
</comment>
<dbReference type="EMBL" id="PSUL01000006">
    <property type="protein sequence ID" value="PPF15168.1"/>
    <property type="molecule type" value="Genomic_DNA"/>
</dbReference>
<proteinExistence type="predicted"/>
<gene>
    <name evidence="2" type="ORF">C5C04_04595</name>
</gene>
<dbReference type="PANTHER" id="PTHR12215">
    <property type="entry name" value="PHOSPHOPANTETHEINE TRANSFERASE"/>
    <property type="match status" value="1"/>
</dbReference>
<dbReference type="GO" id="GO:0016740">
    <property type="term" value="F:transferase activity"/>
    <property type="evidence" value="ECO:0007669"/>
    <property type="project" value="UniProtKB-KW"/>
</dbReference>
<dbReference type="AlphaFoldDB" id="A0ABD6WAN1"/>
<dbReference type="InterPro" id="IPR050559">
    <property type="entry name" value="P-Pant_transferase_sf"/>
</dbReference>
<dbReference type="Gene3D" id="3.90.470.20">
    <property type="entry name" value="4'-phosphopantetheinyl transferase domain"/>
    <property type="match status" value="1"/>
</dbReference>
<accession>A0ABD6WAN1</accession>